<keyword evidence="10" id="KW-1185">Reference proteome</keyword>
<reference evidence="10" key="1">
    <citation type="submission" date="2016-02" db="EMBL/GenBank/DDBJ databases">
        <title>Draft genome sequence of Microdochium bolleyi, a fungal endophyte of beachgrass.</title>
        <authorList>
            <consortium name="DOE Joint Genome Institute"/>
            <person name="David A.S."/>
            <person name="May G."/>
            <person name="Haridas S."/>
            <person name="Lim J."/>
            <person name="Wang M."/>
            <person name="Labutti K."/>
            <person name="Lipzen A."/>
            <person name="Barry K."/>
            <person name="Grigoriev I.V."/>
        </authorList>
    </citation>
    <scope>NUCLEOTIDE SEQUENCE [LARGE SCALE GENOMIC DNA]</scope>
    <source>
        <strain evidence="10">J235TASD1</strain>
    </source>
</reference>
<keyword evidence="2" id="KW-0662">Pyridine nucleotide biosynthesis</keyword>
<accession>A0A136JGE5</accession>
<dbReference type="PANTHER" id="PTHR11080:SF2">
    <property type="entry name" value="LD05707P"/>
    <property type="match status" value="1"/>
</dbReference>
<organism evidence="9 10">
    <name type="scientific">Microdochium bolleyi</name>
    <dbReference type="NCBI Taxonomy" id="196109"/>
    <lineage>
        <taxon>Eukaryota</taxon>
        <taxon>Fungi</taxon>
        <taxon>Dikarya</taxon>
        <taxon>Ascomycota</taxon>
        <taxon>Pezizomycotina</taxon>
        <taxon>Sordariomycetes</taxon>
        <taxon>Xylariomycetidae</taxon>
        <taxon>Xylariales</taxon>
        <taxon>Microdochiaceae</taxon>
        <taxon>Microdochium</taxon>
    </lineage>
</organism>
<feature type="domain" description="Isochorismatase-like" evidence="8">
    <location>
        <begin position="188"/>
        <end position="261"/>
    </location>
</feature>
<dbReference type="STRING" id="196109.A0A136JGE5"/>
<sequence>MATSDPTSATSPPPPPPFRPALLVIDFQQDFCPPHGSLAVPGGRDITPVVNALLASPSFALRIATRDWHPADHVSFASNHHTVSSDGSSKEQKRPFVDTVAIANPLNPEEVIESRLWPVHCVQNTPGAELVPELDAARLDRVVDKGMDKRVEMYSPFFDPFRTSPAAPATDATVANSTTTSQQGARGAVCDSGLAALLASHAVTDVYVVGLAADYCVQSAAADAAGLGYATYVVEDGTRPVDAAAWADTGRRELEAKGVRLVRMRDAEITRLDGLGEW</sequence>
<dbReference type="InParanoid" id="A0A136JGE5"/>
<proteinExistence type="inferred from homology"/>
<evidence type="ECO:0000256" key="6">
    <source>
        <dbReference type="ARBA" id="ARBA00039017"/>
    </source>
</evidence>
<comment type="similarity">
    <text evidence="1">Belongs to the isochorismatase family.</text>
</comment>
<dbReference type="InterPro" id="IPR000868">
    <property type="entry name" value="Isochorismatase-like_dom"/>
</dbReference>
<evidence type="ECO:0000259" key="8">
    <source>
        <dbReference type="Pfam" id="PF00857"/>
    </source>
</evidence>
<dbReference type="EMBL" id="KQ964246">
    <property type="protein sequence ID" value="KXJ96235.1"/>
    <property type="molecule type" value="Genomic_DNA"/>
</dbReference>
<keyword evidence="4" id="KW-0378">Hydrolase</keyword>
<gene>
    <name evidence="9" type="ORF">Micbo1qcDRAFT_158455</name>
</gene>
<dbReference type="AlphaFoldDB" id="A0A136JGE5"/>
<dbReference type="SUPFAM" id="SSF52499">
    <property type="entry name" value="Isochorismatase-like hydrolases"/>
    <property type="match status" value="1"/>
</dbReference>
<evidence type="ECO:0000256" key="2">
    <source>
        <dbReference type="ARBA" id="ARBA00022642"/>
    </source>
</evidence>
<feature type="domain" description="Isochorismatase-like" evidence="8">
    <location>
        <begin position="21"/>
        <end position="145"/>
    </location>
</feature>
<dbReference type="GO" id="GO:0046872">
    <property type="term" value="F:metal ion binding"/>
    <property type="evidence" value="ECO:0007669"/>
    <property type="project" value="UniProtKB-KW"/>
</dbReference>
<dbReference type="PANTHER" id="PTHR11080">
    <property type="entry name" value="PYRAZINAMIDASE/NICOTINAMIDASE"/>
    <property type="match status" value="1"/>
</dbReference>
<evidence type="ECO:0000256" key="7">
    <source>
        <dbReference type="ARBA" id="ARBA00043224"/>
    </source>
</evidence>
<dbReference type="OrthoDB" id="3341310at2759"/>
<evidence type="ECO:0000256" key="5">
    <source>
        <dbReference type="ARBA" id="ARBA00037900"/>
    </source>
</evidence>
<dbReference type="EC" id="3.5.1.19" evidence="6"/>
<dbReference type="GO" id="GO:0008936">
    <property type="term" value="F:nicotinamidase activity"/>
    <property type="evidence" value="ECO:0007669"/>
    <property type="project" value="UniProtKB-EC"/>
</dbReference>
<keyword evidence="3" id="KW-0479">Metal-binding</keyword>
<evidence type="ECO:0000256" key="3">
    <source>
        <dbReference type="ARBA" id="ARBA00022723"/>
    </source>
</evidence>
<evidence type="ECO:0000313" key="9">
    <source>
        <dbReference type="EMBL" id="KXJ96235.1"/>
    </source>
</evidence>
<evidence type="ECO:0000256" key="1">
    <source>
        <dbReference type="ARBA" id="ARBA00006336"/>
    </source>
</evidence>
<dbReference type="FunCoup" id="A0A136JGE5">
    <property type="interactions" value="418"/>
</dbReference>
<evidence type="ECO:0000256" key="4">
    <source>
        <dbReference type="ARBA" id="ARBA00022801"/>
    </source>
</evidence>
<dbReference type="Gene3D" id="3.40.50.850">
    <property type="entry name" value="Isochorismatase-like"/>
    <property type="match status" value="1"/>
</dbReference>
<dbReference type="Proteomes" id="UP000070501">
    <property type="component" value="Unassembled WGS sequence"/>
</dbReference>
<dbReference type="Pfam" id="PF00857">
    <property type="entry name" value="Isochorismatase"/>
    <property type="match status" value="2"/>
</dbReference>
<dbReference type="InterPro" id="IPR052347">
    <property type="entry name" value="Isochorismatase_Nicotinamidase"/>
</dbReference>
<evidence type="ECO:0000313" key="10">
    <source>
        <dbReference type="Proteomes" id="UP000070501"/>
    </source>
</evidence>
<name>A0A136JGE5_9PEZI</name>
<comment type="pathway">
    <text evidence="5">Cofactor biosynthesis; nicotinate biosynthesis; nicotinate from nicotinamide: step 1/1.</text>
</comment>
<dbReference type="GO" id="GO:0019363">
    <property type="term" value="P:pyridine nucleotide biosynthetic process"/>
    <property type="evidence" value="ECO:0007669"/>
    <property type="project" value="UniProtKB-KW"/>
</dbReference>
<dbReference type="InterPro" id="IPR036380">
    <property type="entry name" value="Isochorismatase-like_sf"/>
</dbReference>
<protein>
    <recommendedName>
        <fullName evidence="6">nicotinamidase</fullName>
        <ecNumber evidence="6">3.5.1.19</ecNumber>
    </recommendedName>
    <alternativeName>
        <fullName evidence="7">Nicotinamide deamidase</fullName>
    </alternativeName>
</protein>